<name>A0A3P7Q7S9_DIBLA</name>
<organism evidence="2 3">
    <name type="scientific">Dibothriocephalus latus</name>
    <name type="common">Fish tapeworm</name>
    <name type="synonym">Diphyllobothrium latum</name>
    <dbReference type="NCBI Taxonomy" id="60516"/>
    <lineage>
        <taxon>Eukaryota</taxon>
        <taxon>Metazoa</taxon>
        <taxon>Spiralia</taxon>
        <taxon>Lophotrochozoa</taxon>
        <taxon>Platyhelminthes</taxon>
        <taxon>Cestoda</taxon>
        <taxon>Eucestoda</taxon>
        <taxon>Diphyllobothriidea</taxon>
        <taxon>Diphyllobothriidae</taxon>
        <taxon>Dibothriocephalus</taxon>
    </lineage>
</organism>
<reference evidence="2 3" key="1">
    <citation type="submission" date="2018-11" db="EMBL/GenBank/DDBJ databases">
        <authorList>
            <consortium name="Pathogen Informatics"/>
        </authorList>
    </citation>
    <scope>NUCLEOTIDE SEQUENCE [LARGE SCALE GENOMIC DNA]</scope>
</reference>
<feature type="coiled-coil region" evidence="1">
    <location>
        <begin position="25"/>
        <end position="63"/>
    </location>
</feature>
<gene>
    <name evidence="2" type="ORF">DILT_LOCUS14843</name>
</gene>
<dbReference type="EMBL" id="UYRU01076122">
    <property type="protein sequence ID" value="VDN26599.1"/>
    <property type="molecule type" value="Genomic_DNA"/>
</dbReference>
<sequence>MVAADPLEDKVSLFRQQANIAANRKESTASALAEAREKLVTAQQQLEAARAKLAKVVDESRNETTDDSFTPVSIPRAEDVSIDFELNHFQLFWKNTLEHFFPYAT</sequence>
<dbReference type="OrthoDB" id="276029at2759"/>
<keyword evidence="1" id="KW-0175">Coiled coil</keyword>
<evidence type="ECO:0000313" key="2">
    <source>
        <dbReference type="EMBL" id="VDN26599.1"/>
    </source>
</evidence>
<dbReference type="Proteomes" id="UP000281553">
    <property type="component" value="Unassembled WGS sequence"/>
</dbReference>
<dbReference type="InterPro" id="IPR038132">
    <property type="entry name" value="Vps16_C_sf"/>
</dbReference>
<proteinExistence type="predicted"/>
<protein>
    <submittedName>
        <fullName evidence="2">Uncharacterized protein</fullName>
    </submittedName>
</protein>
<evidence type="ECO:0000313" key="3">
    <source>
        <dbReference type="Proteomes" id="UP000281553"/>
    </source>
</evidence>
<dbReference type="Gene3D" id="1.10.150.780">
    <property type="entry name" value="Vps16, C-terminal region"/>
    <property type="match status" value="1"/>
</dbReference>
<keyword evidence="3" id="KW-1185">Reference proteome</keyword>
<evidence type="ECO:0000256" key="1">
    <source>
        <dbReference type="SAM" id="Coils"/>
    </source>
</evidence>
<dbReference type="AlphaFoldDB" id="A0A3P7Q7S9"/>
<accession>A0A3P7Q7S9</accession>